<name>A0A841KYU0_9FIRM</name>
<dbReference type="InterPro" id="IPR018755">
    <property type="entry name" value="Phage_Mu_Gp48"/>
</dbReference>
<dbReference type="Pfam" id="PF10076">
    <property type="entry name" value="Phage_Mu_Gp48"/>
    <property type="match status" value="1"/>
</dbReference>
<dbReference type="EMBL" id="JACHEN010000024">
    <property type="protein sequence ID" value="MBB6217488.1"/>
    <property type="molecule type" value="Genomic_DNA"/>
</dbReference>
<comment type="caution">
    <text evidence="1">The sequence shown here is derived from an EMBL/GenBank/DDBJ whole genome shotgun (WGS) entry which is preliminary data.</text>
</comment>
<gene>
    <name evidence="1" type="ORF">HNQ80_003609</name>
</gene>
<reference evidence="1 2" key="1">
    <citation type="submission" date="2020-08" db="EMBL/GenBank/DDBJ databases">
        <title>Genomic Encyclopedia of Type Strains, Phase IV (KMG-IV): sequencing the most valuable type-strain genomes for metagenomic binning, comparative biology and taxonomic classification.</title>
        <authorList>
            <person name="Goeker M."/>
        </authorList>
    </citation>
    <scope>NUCLEOTIDE SEQUENCE [LARGE SCALE GENOMIC DNA]</scope>
    <source>
        <strain evidence="1 2">DSM 103526</strain>
    </source>
</reference>
<evidence type="ECO:0000313" key="1">
    <source>
        <dbReference type="EMBL" id="MBB6217488.1"/>
    </source>
</evidence>
<keyword evidence="2" id="KW-1185">Reference proteome</keyword>
<organism evidence="1 2">
    <name type="scientific">Anaerosolibacter carboniphilus</name>
    <dbReference type="NCBI Taxonomy" id="1417629"/>
    <lineage>
        <taxon>Bacteria</taxon>
        <taxon>Bacillati</taxon>
        <taxon>Bacillota</taxon>
        <taxon>Clostridia</taxon>
        <taxon>Peptostreptococcales</taxon>
        <taxon>Thermotaleaceae</taxon>
        <taxon>Anaerosolibacter</taxon>
    </lineage>
</organism>
<proteinExistence type="predicted"/>
<accession>A0A841KYU0</accession>
<dbReference type="RefSeq" id="WP_184311986.1">
    <property type="nucleotide sequence ID" value="NZ_JACHEN010000024.1"/>
</dbReference>
<evidence type="ECO:0000313" key="2">
    <source>
        <dbReference type="Proteomes" id="UP000579281"/>
    </source>
</evidence>
<protein>
    <recommendedName>
        <fullName evidence="3">DUF2313 domain-containing protein</fullName>
    </recommendedName>
</protein>
<sequence>MKNNEMMAYLPTYERKSKVFQEIMNAAAKEVEVRDIDVEDLKNQFFIHSATWGLSIYEQELGIPTDVNKSHEERRNVIIARWRGIGKVDKKLIQLITESYAVGDVLIVFNNGINIYLLGVNETLTGVQDLLNAIEEIKPAHLRTQIIYVYITYGELSPSTYGSLGSLTYRQIKIHDF</sequence>
<dbReference type="AlphaFoldDB" id="A0A841KYU0"/>
<dbReference type="Proteomes" id="UP000579281">
    <property type="component" value="Unassembled WGS sequence"/>
</dbReference>
<evidence type="ECO:0008006" key="3">
    <source>
        <dbReference type="Google" id="ProtNLM"/>
    </source>
</evidence>